<organism evidence="2">
    <name type="scientific">Oryza barthii</name>
    <dbReference type="NCBI Taxonomy" id="65489"/>
    <lineage>
        <taxon>Eukaryota</taxon>
        <taxon>Viridiplantae</taxon>
        <taxon>Streptophyta</taxon>
        <taxon>Embryophyta</taxon>
        <taxon>Tracheophyta</taxon>
        <taxon>Spermatophyta</taxon>
        <taxon>Magnoliopsida</taxon>
        <taxon>Liliopsida</taxon>
        <taxon>Poales</taxon>
        <taxon>Poaceae</taxon>
        <taxon>BOP clade</taxon>
        <taxon>Oryzoideae</taxon>
        <taxon>Oryzeae</taxon>
        <taxon>Oryzinae</taxon>
        <taxon>Oryza</taxon>
    </lineage>
</organism>
<protein>
    <recommendedName>
        <fullName evidence="4">DUF4283 domain-containing protein</fullName>
    </recommendedName>
</protein>
<dbReference type="AlphaFoldDB" id="A0A0D3FJV0"/>
<accession>A0A0D3FJV0</accession>
<keyword evidence="3" id="KW-1185">Reference proteome</keyword>
<reference evidence="2" key="2">
    <citation type="submission" date="2015-03" db="UniProtKB">
        <authorList>
            <consortium name="EnsemblPlants"/>
        </authorList>
    </citation>
    <scope>IDENTIFICATION</scope>
</reference>
<dbReference type="HOGENOM" id="CLU_077864_0_0_1"/>
<dbReference type="eggNOG" id="ENOG502R5RZ">
    <property type="taxonomic scope" value="Eukaryota"/>
</dbReference>
<evidence type="ECO:0000313" key="2">
    <source>
        <dbReference type="EnsemblPlants" id="OBART03G21500.1"/>
    </source>
</evidence>
<dbReference type="Proteomes" id="UP000026960">
    <property type="component" value="Chromosome 3"/>
</dbReference>
<dbReference type="PANTHER" id="PTHR33087:SF31">
    <property type="entry name" value="OS06G0482850 PROTEIN"/>
    <property type="match status" value="1"/>
</dbReference>
<evidence type="ECO:0000313" key="3">
    <source>
        <dbReference type="Proteomes" id="UP000026960"/>
    </source>
</evidence>
<dbReference type="Gramene" id="OBART03G21500.1">
    <property type="protein sequence ID" value="OBART03G21500.1"/>
    <property type="gene ID" value="OBART03G21500"/>
</dbReference>
<dbReference type="EnsemblPlants" id="OBART03G21500.1">
    <property type="protein sequence ID" value="OBART03G21500.1"/>
    <property type="gene ID" value="OBART03G21500"/>
</dbReference>
<proteinExistence type="predicted"/>
<evidence type="ECO:0000256" key="1">
    <source>
        <dbReference type="SAM" id="MobiDB-lite"/>
    </source>
</evidence>
<name>A0A0D3FJV0_9ORYZ</name>
<dbReference type="PANTHER" id="PTHR33087">
    <property type="entry name" value="OS07G0539200 PROTEIN"/>
    <property type="match status" value="1"/>
</dbReference>
<sequence length="209" mass="23727">MDDLTARPLLDSVVISATSEIKRRRERFSARSLVAWQVGAHGNKVELSTFADDVRSALNVRRADIQFTKFHPEDFFITCSNQSDRDAILRQPRLATASGRDESLHGIPARFRYHARLCLEGIPMHARTDEAAAKIIGRKCSIHYVEEYSRRGNYNRTFDLWIWTDEPRAIPRGGPFSLTSADEEGLSMDILLPDLEPHRNPPPSEPKEG</sequence>
<feature type="region of interest" description="Disordered" evidence="1">
    <location>
        <begin position="189"/>
        <end position="209"/>
    </location>
</feature>
<feature type="compositionally biased region" description="Basic and acidic residues" evidence="1">
    <location>
        <begin position="195"/>
        <end position="209"/>
    </location>
</feature>
<dbReference type="InterPro" id="IPR053253">
    <property type="entry name" value="Sex_diff_modulator"/>
</dbReference>
<dbReference type="PaxDb" id="65489-OBART03G21500.1"/>
<evidence type="ECO:0008006" key="4">
    <source>
        <dbReference type="Google" id="ProtNLM"/>
    </source>
</evidence>
<reference evidence="2" key="1">
    <citation type="journal article" date="2009" name="Rice">
        <title>De Novo Next Generation Sequencing of Plant Genomes.</title>
        <authorList>
            <person name="Rounsley S."/>
            <person name="Marri P.R."/>
            <person name="Yu Y."/>
            <person name="He R."/>
            <person name="Sisneros N."/>
            <person name="Goicoechea J.L."/>
            <person name="Lee S.J."/>
            <person name="Angelova A."/>
            <person name="Kudrna D."/>
            <person name="Luo M."/>
            <person name="Affourtit J."/>
            <person name="Desany B."/>
            <person name="Knight J."/>
            <person name="Niazi F."/>
            <person name="Egholm M."/>
            <person name="Wing R.A."/>
        </authorList>
    </citation>
    <scope>NUCLEOTIDE SEQUENCE [LARGE SCALE GENOMIC DNA]</scope>
    <source>
        <strain evidence="2">cv. IRGC 105608</strain>
    </source>
</reference>